<evidence type="ECO:0000313" key="2">
    <source>
        <dbReference type="EMBL" id="ACV12107.1"/>
    </source>
</evidence>
<accession>C7NT32</accession>
<sequence>MIIDRYIENFFEKTGLSQDIKDFREKIRNIMIDSGKIPSLNKPTTELKREIKQSREDAMASWQTEIGIALSVATLFLGYQLSCLLTILGILLTVFSLIRSTSVGVLSYKRPESRYTSRDLTFMLAWNRGVAKNPVTPYLMPLLMGIMRLHPRGFDAGMYIIHQEAQHNENLSPTDFLPPYN</sequence>
<proteinExistence type="predicted"/>
<evidence type="ECO:0000256" key="1">
    <source>
        <dbReference type="SAM" id="Phobius"/>
    </source>
</evidence>
<name>C7NT32_HALUD</name>
<keyword evidence="1" id="KW-0472">Membrane</keyword>
<dbReference type="Proteomes" id="UP000002071">
    <property type="component" value="Chromosome"/>
</dbReference>
<keyword evidence="1" id="KW-1133">Transmembrane helix</keyword>
<dbReference type="AlphaFoldDB" id="C7NT32"/>
<dbReference type="KEGG" id="hut:Huta_1938"/>
<protein>
    <submittedName>
        <fullName evidence="2">Uncharacterized protein</fullName>
    </submittedName>
</protein>
<feature type="transmembrane region" description="Helical" evidence="1">
    <location>
        <begin position="85"/>
        <end position="108"/>
    </location>
</feature>
<gene>
    <name evidence="2" type="ordered locus">Huta_1938</name>
</gene>
<keyword evidence="3" id="KW-1185">Reference proteome</keyword>
<organism evidence="2 3">
    <name type="scientific">Halorhabdus utahensis (strain DSM 12940 / JCM 11049 / AX-2)</name>
    <dbReference type="NCBI Taxonomy" id="519442"/>
    <lineage>
        <taxon>Archaea</taxon>
        <taxon>Methanobacteriati</taxon>
        <taxon>Methanobacteriota</taxon>
        <taxon>Stenosarchaea group</taxon>
        <taxon>Halobacteria</taxon>
        <taxon>Halobacteriales</taxon>
        <taxon>Haloarculaceae</taxon>
        <taxon>Halorhabdus</taxon>
    </lineage>
</organism>
<dbReference type="EMBL" id="CP001687">
    <property type="protein sequence ID" value="ACV12107.1"/>
    <property type="molecule type" value="Genomic_DNA"/>
</dbReference>
<reference evidence="2 3" key="1">
    <citation type="journal article" date="2009" name="Stand. Genomic Sci.">
        <title>Complete genome sequence of Halorhabdus utahensis type strain (AX-2).</title>
        <authorList>
            <person name="Anderson I."/>
            <person name="Tindall B.J."/>
            <person name="Pomrenke H."/>
            <person name="Goker M."/>
            <person name="Lapidus A."/>
            <person name="Nolan M."/>
            <person name="Copeland A."/>
            <person name="Glavina Del Rio T."/>
            <person name="Chen F."/>
            <person name="Tice H."/>
            <person name="Cheng J.F."/>
            <person name="Lucas S."/>
            <person name="Chertkov O."/>
            <person name="Bruce D."/>
            <person name="Brettin T."/>
            <person name="Detter J.C."/>
            <person name="Han C."/>
            <person name="Goodwin L."/>
            <person name="Land M."/>
            <person name="Hauser L."/>
            <person name="Chang Y.J."/>
            <person name="Jeffries C.D."/>
            <person name="Pitluck S."/>
            <person name="Pati A."/>
            <person name="Mavromatis K."/>
            <person name="Ivanova N."/>
            <person name="Ovchinnikova G."/>
            <person name="Chen A."/>
            <person name="Palaniappan K."/>
            <person name="Chain P."/>
            <person name="Rohde M."/>
            <person name="Bristow J."/>
            <person name="Eisen J.A."/>
            <person name="Markowitz V."/>
            <person name="Hugenholtz P."/>
            <person name="Kyrpides N.C."/>
            <person name="Klenk H.P."/>
        </authorList>
    </citation>
    <scope>NUCLEOTIDE SEQUENCE [LARGE SCALE GENOMIC DNA]</scope>
    <source>
        <strain evidence="3">DSM 12940 / JCM 11049 / AX-2</strain>
    </source>
</reference>
<keyword evidence="1" id="KW-0812">Transmembrane</keyword>
<evidence type="ECO:0000313" key="3">
    <source>
        <dbReference type="Proteomes" id="UP000002071"/>
    </source>
</evidence>
<dbReference type="HOGENOM" id="CLU_1485865_0_0_2"/>